<dbReference type="eggNOG" id="ENOG5031YMS">
    <property type="taxonomic scope" value="Bacteria"/>
</dbReference>
<evidence type="ECO:0000313" key="2">
    <source>
        <dbReference type="EMBL" id="ERM82066.1"/>
    </source>
</evidence>
<organism evidence="2 3">
    <name type="scientific">Rhodonellum psychrophilum GCM71 = DSM 17998</name>
    <dbReference type="NCBI Taxonomy" id="1123057"/>
    <lineage>
        <taxon>Bacteria</taxon>
        <taxon>Pseudomonadati</taxon>
        <taxon>Bacteroidota</taxon>
        <taxon>Cytophagia</taxon>
        <taxon>Cytophagales</taxon>
        <taxon>Cytophagaceae</taxon>
        <taxon>Rhodonellum</taxon>
    </lineage>
</organism>
<feature type="signal peptide" evidence="1">
    <location>
        <begin position="1"/>
        <end position="26"/>
    </location>
</feature>
<sequence>MKKMKKTRLIFFSILLIFFLNNPAEAQEANFAFFYEVEFSGDSLNPEKKTKDLMVLWHSDTLSLFQSYHGYQQDSVVNEYIKHPENRKGKDYTQLMLDMTVFPYPIFLYKIFKSINENTIVTYDKLFKNIYVYHQAKNQFHWKLEPGEKEINGYKCKKARLDYGGRTFFAWYSPEIPINDGPYSFNGLPGLIVEIADTQNHYRFTLVSLKKGKFDISDQRPSSARATDKKKYFGIKEEHKKNIFSQMSEFDASRVSPEDARRIQERYRRANNPLELKLD</sequence>
<accession>U5BZG7</accession>
<dbReference type="InterPro" id="IPR005901">
    <property type="entry name" value="GLPGLI"/>
</dbReference>
<comment type="caution">
    <text evidence="2">The sequence shown here is derived from an EMBL/GenBank/DDBJ whole genome shotgun (WGS) entry which is preliminary data.</text>
</comment>
<dbReference type="AlphaFoldDB" id="U5BZG7"/>
<evidence type="ECO:0000256" key="1">
    <source>
        <dbReference type="SAM" id="SignalP"/>
    </source>
</evidence>
<dbReference type="EMBL" id="AWXR01000034">
    <property type="protein sequence ID" value="ERM82066.1"/>
    <property type="molecule type" value="Genomic_DNA"/>
</dbReference>
<dbReference type="Proteomes" id="UP000016843">
    <property type="component" value="Unassembled WGS sequence"/>
</dbReference>
<keyword evidence="1" id="KW-0732">Signal</keyword>
<dbReference type="Pfam" id="PF09697">
    <property type="entry name" value="Porph_ging"/>
    <property type="match status" value="1"/>
</dbReference>
<feature type="chain" id="PRO_5004658097" description="GLPGLI family protein" evidence="1">
    <location>
        <begin position="27"/>
        <end position="279"/>
    </location>
</feature>
<name>U5BZG7_9BACT</name>
<proteinExistence type="predicted"/>
<protein>
    <recommendedName>
        <fullName evidence="4">GLPGLI family protein</fullName>
    </recommendedName>
</protein>
<gene>
    <name evidence="2" type="ORF">P872_08805</name>
</gene>
<dbReference type="PATRIC" id="fig|1123057.7.peg.3079"/>
<dbReference type="NCBIfam" id="TIGR01200">
    <property type="entry name" value="GLPGLI"/>
    <property type="match status" value="1"/>
</dbReference>
<evidence type="ECO:0000313" key="3">
    <source>
        <dbReference type="Proteomes" id="UP000016843"/>
    </source>
</evidence>
<reference evidence="2 3" key="1">
    <citation type="journal article" date="2013" name="Genome Announc.">
        <title>Draft Genome Sequence of the Psychrophilic and Alkaliphilic Rhodonellum psychrophilum Strain GCM71T.</title>
        <authorList>
            <person name="Hauptmann A.L."/>
            <person name="Glaring M.A."/>
            <person name="Hallin P.F."/>
            <person name="Prieme A."/>
            <person name="Stougaard P."/>
        </authorList>
    </citation>
    <scope>NUCLEOTIDE SEQUENCE [LARGE SCALE GENOMIC DNA]</scope>
    <source>
        <strain evidence="2 3">GCM71</strain>
    </source>
</reference>
<evidence type="ECO:0008006" key="4">
    <source>
        <dbReference type="Google" id="ProtNLM"/>
    </source>
</evidence>
<keyword evidence="3" id="KW-1185">Reference proteome</keyword>